<dbReference type="SUPFAM" id="SSF117892">
    <property type="entry name" value="Band 7/SPFH domain"/>
    <property type="match status" value="1"/>
</dbReference>
<comment type="subcellular location">
    <subcellularLocation>
        <location evidence="1">Membrane</location>
        <topology evidence="1">Single-pass membrane protein</topology>
    </subcellularLocation>
</comment>
<evidence type="ECO:0000256" key="2">
    <source>
        <dbReference type="SAM" id="Phobius"/>
    </source>
</evidence>
<dbReference type="AlphaFoldDB" id="A0A444IWX6"/>
<name>A0A444IWX6_9BACT</name>
<evidence type="ECO:0000313" key="4">
    <source>
        <dbReference type="EMBL" id="RWX45125.1"/>
    </source>
</evidence>
<dbReference type="InterPro" id="IPR036013">
    <property type="entry name" value="Band_7/SPFH_dom_sf"/>
</dbReference>
<feature type="transmembrane region" description="Helical" evidence="2">
    <location>
        <begin position="28"/>
        <end position="45"/>
    </location>
</feature>
<keyword evidence="2" id="KW-1133">Transmembrane helix</keyword>
<dbReference type="InterPro" id="IPR001107">
    <property type="entry name" value="Band_7"/>
</dbReference>
<organism evidence="4 5">
    <name type="scientific">Candidatus Electrothrix aarhusensis</name>
    <dbReference type="NCBI Taxonomy" id="1859131"/>
    <lineage>
        <taxon>Bacteria</taxon>
        <taxon>Pseudomonadati</taxon>
        <taxon>Thermodesulfobacteriota</taxon>
        <taxon>Desulfobulbia</taxon>
        <taxon>Desulfobulbales</taxon>
        <taxon>Desulfobulbaceae</taxon>
        <taxon>Candidatus Electrothrix</taxon>
    </lineage>
</organism>
<dbReference type="Proteomes" id="UP000287853">
    <property type="component" value="Unassembled WGS sequence"/>
</dbReference>
<dbReference type="PANTHER" id="PTHR23222:SF0">
    <property type="entry name" value="PROHIBITIN 1"/>
    <property type="match status" value="1"/>
</dbReference>
<reference evidence="4 5" key="1">
    <citation type="submission" date="2017-01" db="EMBL/GenBank/DDBJ databases">
        <title>The cable genome- insights into the physiology and evolution of filamentous bacteria capable of sulfide oxidation via long distance electron transfer.</title>
        <authorList>
            <person name="Schreiber L."/>
            <person name="Bjerg J.T."/>
            <person name="Boggild A."/>
            <person name="Van De Vossenberg J."/>
            <person name="Meysman F."/>
            <person name="Nielsen L.P."/>
            <person name="Schramm A."/>
            <person name="Kjeldsen K.U."/>
        </authorList>
    </citation>
    <scope>NUCLEOTIDE SEQUENCE [LARGE SCALE GENOMIC DNA]</scope>
    <source>
        <strain evidence="4">MCF</strain>
    </source>
</reference>
<sequence>MDFKKTTRKKTGTSGRWQHIRYSCRDKWFYWILLGIAFTLSMIILKDRIVIWIETGEGGVLYRPFHGGTVTDQVFTEGIHLLMPYNRMTHYNARIQIIRHEFDVLTNRGLPVNLKIAVRYRPIFELLGVLHQRVGPDYPNKIILPQIESVLRKGLGTHSPEEIYTNKNLLLTGLVRRAIEEIGRKFVIVDDIIIREVRLPPGVKKAIEDKLVEEQRSLSYSFRLQAETQEAERKRIESGGIRDYAENIAATMSEKVLRWHGVQATLKLAMSPNAKVVVIGGGKDGLPLMLNAGEWPAESEKTAKTKPPEKALDFDKQKTQSIFPLYQGDN</sequence>
<gene>
    <name evidence="4" type="ORF">H206_01055</name>
</gene>
<dbReference type="GO" id="GO:0008233">
    <property type="term" value="F:peptidase activity"/>
    <property type="evidence" value="ECO:0007669"/>
    <property type="project" value="UniProtKB-KW"/>
</dbReference>
<feature type="domain" description="Band 7" evidence="3">
    <location>
        <begin position="48"/>
        <end position="211"/>
    </location>
</feature>
<evidence type="ECO:0000313" key="5">
    <source>
        <dbReference type="Proteomes" id="UP000287853"/>
    </source>
</evidence>
<dbReference type="SMART" id="SM00244">
    <property type="entry name" value="PHB"/>
    <property type="match status" value="1"/>
</dbReference>
<keyword evidence="4" id="KW-0378">Hydrolase</keyword>
<keyword evidence="5" id="KW-1185">Reference proteome</keyword>
<evidence type="ECO:0000256" key="1">
    <source>
        <dbReference type="ARBA" id="ARBA00004167"/>
    </source>
</evidence>
<evidence type="ECO:0000259" key="3">
    <source>
        <dbReference type="SMART" id="SM00244"/>
    </source>
</evidence>
<dbReference type="PANTHER" id="PTHR23222">
    <property type="entry name" value="PROHIBITIN"/>
    <property type="match status" value="1"/>
</dbReference>
<keyword evidence="2" id="KW-0472">Membrane</keyword>
<keyword evidence="2" id="KW-0812">Transmembrane</keyword>
<keyword evidence="4" id="KW-0645">Protease</keyword>
<protein>
    <submittedName>
        <fullName evidence="4">Regulator of protease activity HflC, stomatin/prohibitin superfamily</fullName>
    </submittedName>
</protein>
<dbReference type="Pfam" id="PF01145">
    <property type="entry name" value="Band_7"/>
    <property type="match status" value="1"/>
</dbReference>
<dbReference type="InterPro" id="IPR000163">
    <property type="entry name" value="Prohibitin"/>
</dbReference>
<dbReference type="CDD" id="cd03401">
    <property type="entry name" value="SPFH_prohibitin"/>
    <property type="match status" value="1"/>
</dbReference>
<comment type="caution">
    <text evidence="4">The sequence shown here is derived from an EMBL/GenBank/DDBJ whole genome shotgun (WGS) entry which is preliminary data.</text>
</comment>
<dbReference type="Gene3D" id="3.30.479.30">
    <property type="entry name" value="Band 7 domain"/>
    <property type="match status" value="1"/>
</dbReference>
<proteinExistence type="predicted"/>
<dbReference type="GO" id="GO:0016020">
    <property type="term" value="C:membrane"/>
    <property type="evidence" value="ECO:0007669"/>
    <property type="project" value="UniProtKB-SubCell"/>
</dbReference>
<accession>A0A444IWX6</accession>
<dbReference type="EMBL" id="MTKO01000082">
    <property type="protein sequence ID" value="RWX45125.1"/>
    <property type="molecule type" value="Genomic_DNA"/>
</dbReference>
<dbReference type="GO" id="GO:0006508">
    <property type="term" value="P:proteolysis"/>
    <property type="evidence" value="ECO:0007669"/>
    <property type="project" value="UniProtKB-KW"/>
</dbReference>